<dbReference type="RefSeq" id="WP_128217737.1">
    <property type="nucleotide sequence ID" value="NZ_RBZY01000026.1"/>
</dbReference>
<organism evidence="2 3">
    <name type="scientific">Microbacterium enclense</name>
    <dbReference type="NCBI Taxonomy" id="993073"/>
    <lineage>
        <taxon>Bacteria</taxon>
        <taxon>Bacillati</taxon>
        <taxon>Actinomycetota</taxon>
        <taxon>Actinomycetes</taxon>
        <taxon>Micrococcales</taxon>
        <taxon>Microbacteriaceae</taxon>
        <taxon>Microbacterium</taxon>
    </lineage>
</organism>
<gene>
    <name evidence="2" type="ORF">D8Y23_08610</name>
</gene>
<comment type="caution">
    <text evidence="2">The sequence shown here is derived from an EMBL/GenBank/DDBJ whole genome shotgun (WGS) entry which is preliminary data.</text>
</comment>
<sequence length="63" mass="6466">MAIHGRRAGEQTSPIWGVAMSAAAGDGIVPRAAKTTGEKERPARPLWSRTRSTGPVASAAPLG</sequence>
<evidence type="ECO:0000313" key="2">
    <source>
        <dbReference type="EMBL" id="RWR18931.1"/>
    </source>
</evidence>
<feature type="region of interest" description="Disordered" evidence="1">
    <location>
        <begin position="29"/>
        <end position="63"/>
    </location>
</feature>
<accession>A0A3S3MY56</accession>
<dbReference type="AlphaFoldDB" id="A0A3S3MY56"/>
<evidence type="ECO:0000313" key="3">
    <source>
        <dbReference type="Proteomes" id="UP000285970"/>
    </source>
</evidence>
<dbReference type="Proteomes" id="UP000285970">
    <property type="component" value="Unassembled WGS sequence"/>
</dbReference>
<evidence type="ECO:0000256" key="1">
    <source>
        <dbReference type="SAM" id="MobiDB-lite"/>
    </source>
</evidence>
<name>A0A3S3MY56_9MICO</name>
<reference evidence="2 3" key="1">
    <citation type="journal article" date="2018" name="Front. Microbiol.">
        <title>Novel Insights Into Bacterial Dimethylsulfoniopropionate Catabolism in the East China Sea.</title>
        <authorList>
            <person name="Liu J."/>
            <person name="Liu J."/>
            <person name="Zhang S.H."/>
            <person name="Liang J."/>
            <person name="Lin H."/>
            <person name="Song D."/>
            <person name="Yang G.P."/>
            <person name="Todd J.D."/>
            <person name="Zhang X.H."/>
        </authorList>
    </citation>
    <scope>NUCLEOTIDE SEQUENCE [LARGE SCALE GENOMIC DNA]</scope>
    <source>
        <strain evidence="2 3">ZYFD042</strain>
    </source>
</reference>
<dbReference type="EMBL" id="RBZY01000026">
    <property type="protein sequence ID" value="RWR18931.1"/>
    <property type="molecule type" value="Genomic_DNA"/>
</dbReference>
<protein>
    <submittedName>
        <fullName evidence="2">Uncharacterized protein</fullName>
    </submittedName>
</protein>
<dbReference type="OrthoDB" id="5076496at2"/>
<proteinExistence type="predicted"/>